<reference evidence="1 2" key="1">
    <citation type="submission" date="2016-07" db="EMBL/GenBank/DDBJ databases">
        <authorList>
            <person name="Lefevre C.T."/>
        </authorList>
    </citation>
    <scope>NUCLEOTIDE SEQUENCE [LARGE SCALE GENOMIC DNA]</scope>
    <source>
        <strain evidence="1">PR1</strain>
    </source>
</reference>
<keyword evidence="2" id="KW-1185">Reference proteome</keyword>
<proteinExistence type="predicted"/>
<accession>A0A1C3RJ06</accession>
<organism evidence="1 2">
    <name type="scientific">Candidatus Terasakiella magnetica</name>
    <dbReference type="NCBI Taxonomy" id="1867952"/>
    <lineage>
        <taxon>Bacteria</taxon>
        <taxon>Pseudomonadati</taxon>
        <taxon>Pseudomonadota</taxon>
        <taxon>Alphaproteobacteria</taxon>
        <taxon>Rhodospirillales</taxon>
        <taxon>Terasakiellaceae</taxon>
        <taxon>Terasakiella</taxon>
    </lineage>
</organism>
<sequence length="81" mass="8972">MMGYPPLSLKDGILRSYQLSNKLGACQNDIMLDRGNIQNGILRGASTILEVDECTVCLLSSLTDAIVRKRQFSLSLNLMPR</sequence>
<dbReference type="EMBL" id="FLYE01000044">
    <property type="protein sequence ID" value="SCA57246.1"/>
    <property type="molecule type" value="Genomic_DNA"/>
</dbReference>
<gene>
    <name evidence="1" type="ORF">MTBPR1_50002</name>
</gene>
<dbReference type="Proteomes" id="UP000231658">
    <property type="component" value="Unassembled WGS sequence"/>
</dbReference>
<evidence type="ECO:0000313" key="1">
    <source>
        <dbReference type="EMBL" id="SCA57246.1"/>
    </source>
</evidence>
<name>A0A1C3RJ06_9PROT</name>
<evidence type="ECO:0000313" key="2">
    <source>
        <dbReference type="Proteomes" id="UP000231658"/>
    </source>
</evidence>
<dbReference type="AlphaFoldDB" id="A0A1C3RJ06"/>
<protein>
    <submittedName>
        <fullName evidence="1">Uncharacterized protein</fullName>
    </submittedName>
</protein>